<proteinExistence type="predicted"/>
<dbReference type="OrthoDB" id="278162at2"/>
<dbReference type="STRING" id="54.SAMN02745121_08075"/>
<gene>
    <name evidence="3" type="ORF">SAMN02745121_08075</name>
</gene>
<reference evidence="4" key="1">
    <citation type="submission" date="2016-10" db="EMBL/GenBank/DDBJ databases">
        <authorList>
            <person name="Varghese N."/>
            <person name="Submissions S."/>
        </authorList>
    </citation>
    <scope>NUCLEOTIDE SEQUENCE [LARGE SCALE GENOMIC DNA]</scope>
    <source>
        <strain evidence="4">ATCC 25963</strain>
    </source>
</reference>
<sequence>MREACVPPWWLPWIFAGFAASCGADTHPGETATAGTTEAATTTGDMSTDAAPTVTGDDAGATDTSGDLPEPPIVACSECFPLERLPDELRAQAEELLLLALDREALYTIAADIKPMSSGFAELSYPAAEPAPPELDALRTIVAAFTCTPELTASVQVFHATFDGVAYADGVVFHVPRVRETVELFADLFAAIGVAADAPPLAIVDAVDADPTTRRFRGYGHLFGYPEHAVDFFAEAAEHEAMTGEFVEREFIHIPTFESAEGRFVYAVPVGHQDNDDDVALRARAAPVLARYSELRATFIGDDKPGVLSLVRTWFDDGSGRCSPRHALMQVTR</sequence>
<protein>
    <submittedName>
        <fullName evidence="3">Uncharacterized protein</fullName>
    </submittedName>
</protein>
<dbReference type="RefSeq" id="WP_143141354.1">
    <property type="nucleotide sequence ID" value="NZ_FOMX01000045.1"/>
</dbReference>
<evidence type="ECO:0000313" key="3">
    <source>
        <dbReference type="EMBL" id="SFF31112.1"/>
    </source>
</evidence>
<dbReference type="AlphaFoldDB" id="A0A1I2HN40"/>
<organism evidence="3 4">
    <name type="scientific">Nannocystis exedens</name>
    <dbReference type="NCBI Taxonomy" id="54"/>
    <lineage>
        <taxon>Bacteria</taxon>
        <taxon>Pseudomonadati</taxon>
        <taxon>Myxococcota</taxon>
        <taxon>Polyangia</taxon>
        <taxon>Nannocystales</taxon>
        <taxon>Nannocystaceae</taxon>
        <taxon>Nannocystis</taxon>
    </lineage>
</organism>
<keyword evidence="2" id="KW-0732">Signal</keyword>
<dbReference type="PROSITE" id="PS51257">
    <property type="entry name" value="PROKAR_LIPOPROTEIN"/>
    <property type="match status" value="1"/>
</dbReference>
<feature type="signal peptide" evidence="2">
    <location>
        <begin position="1"/>
        <end position="19"/>
    </location>
</feature>
<accession>A0A1I2HN40</accession>
<evidence type="ECO:0000313" key="4">
    <source>
        <dbReference type="Proteomes" id="UP000199400"/>
    </source>
</evidence>
<name>A0A1I2HN40_9BACT</name>
<evidence type="ECO:0000256" key="2">
    <source>
        <dbReference type="SAM" id="SignalP"/>
    </source>
</evidence>
<dbReference type="EMBL" id="FOMX01000045">
    <property type="protein sequence ID" value="SFF31112.1"/>
    <property type="molecule type" value="Genomic_DNA"/>
</dbReference>
<keyword evidence="4" id="KW-1185">Reference proteome</keyword>
<feature type="region of interest" description="Disordered" evidence="1">
    <location>
        <begin position="28"/>
        <end position="68"/>
    </location>
</feature>
<feature type="compositionally biased region" description="Low complexity" evidence="1">
    <location>
        <begin position="29"/>
        <end position="67"/>
    </location>
</feature>
<dbReference type="Proteomes" id="UP000199400">
    <property type="component" value="Unassembled WGS sequence"/>
</dbReference>
<evidence type="ECO:0000256" key="1">
    <source>
        <dbReference type="SAM" id="MobiDB-lite"/>
    </source>
</evidence>
<feature type="chain" id="PRO_5011509771" evidence="2">
    <location>
        <begin position="20"/>
        <end position="333"/>
    </location>
</feature>